<evidence type="ECO:0000313" key="1">
    <source>
        <dbReference type="EMBL" id="OWK35122.1"/>
    </source>
</evidence>
<sequence>MTNSFEERYRQLLEMEDGEPISAGARVSHVRTAIESGRGVYVDLSSVAEEKRAALLDEIQALVARYSPVAH</sequence>
<name>A0A225D0U6_9BACT</name>
<dbReference type="AlphaFoldDB" id="A0A225D0U6"/>
<reference evidence="2" key="1">
    <citation type="submission" date="2017-06" db="EMBL/GenBank/DDBJ databases">
        <title>Genome analysis of Fimbriiglobus ruber SP5, the first member of the order Planctomycetales with confirmed chitinolytic capability.</title>
        <authorList>
            <person name="Ravin N.V."/>
            <person name="Rakitin A.L."/>
            <person name="Ivanova A.A."/>
            <person name="Beletsky A.V."/>
            <person name="Kulichevskaya I.S."/>
            <person name="Mardanov A.V."/>
            <person name="Dedysh S.N."/>
        </authorList>
    </citation>
    <scope>NUCLEOTIDE SEQUENCE [LARGE SCALE GENOMIC DNA]</scope>
    <source>
        <strain evidence="2">SP5</strain>
    </source>
</reference>
<gene>
    <name evidence="1" type="ORF">FRUB_09964</name>
</gene>
<keyword evidence="2" id="KW-1185">Reference proteome</keyword>
<protein>
    <submittedName>
        <fullName evidence="1">Uncharacterized protein</fullName>
    </submittedName>
</protein>
<dbReference type="EMBL" id="NIDE01000019">
    <property type="protein sequence ID" value="OWK35122.1"/>
    <property type="molecule type" value="Genomic_DNA"/>
</dbReference>
<evidence type="ECO:0000313" key="2">
    <source>
        <dbReference type="Proteomes" id="UP000214646"/>
    </source>
</evidence>
<proteinExistence type="predicted"/>
<organism evidence="1 2">
    <name type="scientific">Fimbriiglobus ruber</name>
    <dbReference type="NCBI Taxonomy" id="1908690"/>
    <lineage>
        <taxon>Bacteria</taxon>
        <taxon>Pseudomonadati</taxon>
        <taxon>Planctomycetota</taxon>
        <taxon>Planctomycetia</taxon>
        <taxon>Gemmatales</taxon>
        <taxon>Gemmataceae</taxon>
        <taxon>Fimbriiglobus</taxon>
    </lineage>
</organism>
<accession>A0A225D0U6</accession>
<dbReference type="Proteomes" id="UP000214646">
    <property type="component" value="Unassembled WGS sequence"/>
</dbReference>
<comment type="caution">
    <text evidence="1">The sequence shown here is derived from an EMBL/GenBank/DDBJ whole genome shotgun (WGS) entry which is preliminary data.</text>
</comment>